<evidence type="ECO:0000256" key="2">
    <source>
        <dbReference type="ARBA" id="ARBA00001933"/>
    </source>
</evidence>
<dbReference type="Gene3D" id="3.90.1150.10">
    <property type="entry name" value="Aspartate Aminotransferase, domain 1"/>
    <property type="match status" value="1"/>
</dbReference>
<dbReference type="Gene3D" id="3.40.640.10">
    <property type="entry name" value="Type I PLP-dependent aspartate aminotransferase-like (Major domain)"/>
    <property type="match status" value="1"/>
</dbReference>
<dbReference type="InterPro" id="IPR050103">
    <property type="entry name" value="Class-III_PLP-dep_AT"/>
</dbReference>
<dbReference type="OrthoDB" id="9807885at2"/>
<comment type="similarity">
    <text evidence="4 16">Belongs to the class-III pyridoxal-phosphate-dependent aminotransferase family.</text>
</comment>
<dbReference type="GO" id="GO:0047298">
    <property type="term" value="F:(S)-3-amino-2-methylpropionate transaminase activity"/>
    <property type="evidence" value="ECO:0007669"/>
    <property type="project" value="UniProtKB-EC"/>
</dbReference>
<sequence length="435" mass="47637">MQARREKAVARGLNNVTGIYADSASGSIVKDVDGNEYIDFAGGIGIQNTGHNHPKVVKAIQEQLSKLIHPCFHVTPYEVYIKLAERLNELTPGDFSKKTMLANSGAEANENAIKMARKYTGKPGIIVFDRAFHGRTLLTMSLTGKVMPYKKGFGPFPGDIYRLPYPYYYRSDDGLSRDEVDELMLNSLHNFFQFEADKDNIAALLIEPVQGEGGFVAPTATFMKGLKKFCTDNGIVFIADEIQTGFCRTGKMFAMEHFGVEPDLVTMSKSIAGGMPLSAVTGRAGIVDAPEAGQLGGTLGGSPVACAAGLAVLDVIEEEHILDRSVRLGEKIQGAFKRWQTQYEAVGDVRGLGPMCAIELVKDKKTKEPAKELTANIVKRSWQQGLIVLSSGLYSNVLRFLPPLTMDEKTIDKGLTILEKVIKEESKKIMEFQGE</sequence>
<reference evidence="17" key="1">
    <citation type="submission" date="2018-12" db="EMBL/GenBank/DDBJ databases">
        <authorList>
            <person name="Sun L."/>
            <person name="Chen Z."/>
        </authorList>
    </citation>
    <scope>NUCLEOTIDE SEQUENCE [LARGE SCALE GENOMIC DNA]</scope>
    <source>
        <strain evidence="17">DSM 16012</strain>
    </source>
</reference>
<dbReference type="InterPro" id="IPR049704">
    <property type="entry name" value="Aminotrans_3_PPA_site"/>
</dbReference>
<dbReference type="PANTHER" id="PTHR11986">
    <property type="entry name" value="AMINOTRANSFERASE CLASS III"/>
    <property type="match status" value="1"/>
</dbReference>
<dbReference type="InterPro" id="IPR005814">
    <property type="entry name" value="Aminotrans_3"/>
</dbReference>
<dbReference type="InterPro" id="IPR015422">
    <property type="entry name" value="PyrdxlP-dep_Trfase_small"/>
</dbReference>
<dbReference type="PANTHER" id="PTHR11986:SF58">
    <property type="entry name" value="LEUCINE_METHIONINE RACEMASE"/>
    <property type="match status" value="1"/>
</dbReference>
<comment type="catalytic activity">
    <reaction evidence="14">
        <text>4-aminobutanoate + 2-oxoglutarate = succinate semialdehyde + L-glutamate</text>
        <dbReference type="Rhea" id="RHEA:23352"/>
        <dbReference type="ChEBI" id="CHEBI:16810"/>
        <dbReference type="ChEBI" id="CHEBI:29985"/>
        <dbReference type="ChEBI" id="CHEBI:57706"/>
        <dbReference type="ChEBI" id="CHEBI:59888"/>
        <dbReference type="EC" id="2.6.1.19"/>
    </reaction>
</comment>
<dbReference type="Proteomes" id="UP000273811">
    <property type="component" value="Unassembled WGS sequence"/>
</dbReference>
<evidence type="ECO:0000313" key="18">
    <source>
        <dbReference type="Proteomes" id="UP000273811"/>
    </source>
</evidence>
<evidence type="ECO:0000256" key="3">
    <source>
        <dbReference type="ARBA" id="ARBA00005176"/>
    </source>
</evidence>
<dbReference type="GO" id="GO:0034386">
    <property type="term" value="F:4-aminobutyrate:2-oxoglutarate transaminase activity"/>
    <property type="evidence" value="ECO:0007669"/>
    <property type="project" value="UniProtKB-EC"/>
</dbReference>
<name>A0A443IRS6_9BACI</name>
<proteinExistence type="inferred from homology"/>
<evidence type="ECO:0000256" key="4">
    <source>
        <dbReference type="ARBA" id="ARBA00008954"/>
    </source>
</evidence>
<dbReference type="EMBL" id="QYTU02000020">
    <property type="protein sequence ID" value="RWR10095.1"/>
    <property type="molecule type" value="Genomic_DNA"/>
</dbReference>
<keyword evidence="9 16" id="KW-0663">Pyridoxal phosphate</keyword>
<evidence type="ECO:0000256" key="1">
    <source>
        <dbReference type="ARBA" id="ARBA00001750"/>
    </source>
</evidence>
<dbReference type="NCBIfam" id="TIGR00700">
    <property type="entry name" value="GABAtrnsam"/>
    <property type="match status" value="1"/>
</dbReference>
<evidence type="ECO:0000256" key="11">
    <source>
        <dbReference type="ARBA" id="ARBA00030204"/>
    </source>
</evidence>
<evidence type="ECO:0000256" key="7">
    <source>
        <dbReference type="ARBA" id="ARBA00022576"/>
    </source>
</evidence>
<organism evidence="17 18">
    <name type="scientific">Siminovitchia fortis</name>
    <dbReference type="NCBI Taxonomy" id="254758"/>
    <lineage>
        <taxon>Bacteria</taxon>
        <taxon>Bacillati</taxon>
        <taxon>Bacillota</taxon>
        <taxon>Bacilli</taxon>
        <taxon>Bacillales</taxon>
        <taxon>Bacillaceae</taxon>
        <taxon>Siminovitchia</taxon>
    </lineage>
</organism>
<evidence type="ECO:0000256" key="14">
    <source>
        <dbReference type="ARBA" id="ARBA00048021"/>
    </source>
</evidence>
<dbReference type="EC" id="2.6.1.22" evidence="5"/>
<evidence type="ECO:0000256" key="16">
    <source>
        <dbReference type="RuleBase" id="RU003560"/>
    </source>
</evidence>
<dbReference type="EC" id="2.6.1.19" evidence="6"/>
<dbReference type="AlphaFoldDB" id="A0A443IRS6"/>
<evidence type="ECO:0000313" key="17">
    <source>
        <dbReference type="EMBL" id="RWR10095.1"/>
    </source>
</evidence>
<dbReference type="InterPro" id="IPR015421">
    <property type="entry name" value="PyrdxlP-dep_Trfase_major"/>
</dbReference>
<dbReference type="CDD" id="cd00610">
    <property type="entry name" value="OAT_like"/>
    <property type="match status" value="1"/>
</dbReference>
<evidence type="ECO:0000256" key="5">
    <source>
        <dbReference type="ARBA" id="ARBA00012876"/>
    </source>
</evidence>
<keyword evidence="18" id="KW-1185">Reference proteome</keyword>
<evidence type="ECO:0000256" key="9">
    <source>
        <dbReference type="ARBA" id="ARBA00022898"/>
    </source>
</evidence>
<evidence type="ECO:0000256" key="13">
    <source>
        <dbReference type="ARBA" id="ARBA00031787"/>
    </source>
</evidence>
<comment type="pathway">
    <text evidence="3">Amino-acid degradation; 4-aminobutanoate degradation.</text>
</comment>
<dbReference type="InterPro" id="IPR004632">
    <property type="entry name" value="4NH2But_aminotransferase_bac"/>
</dbReference>
<evidence type="ECO:0000256" key="6">
    <source>
        <dbReference type="ARBA" id="ARBA00012912"/>
    </source>
</evidence>
<evidence type="ECO:0000256" key="10">
    <source>
        <dbReference type="ARBA" id="ARBA00029760"/>
    </source>
</evidence>
<comment type="cofactor">
    <cofactor evidence="2">
        <name>pyridoxal 5'-phosphate</name>
        <dbReference type="ChEBI" id="CHEBI:597326"/>
    </cofactor>
</comment>
<comment type="caution">
    <text evidence="17">The sequence shown here is derived from an EMBL/GenBank/DDBJ whole genome shotgun (WGS) entry which is preliminary data.</text>
</comment>
<dbReference type="PROSITE" id="PS00600">
    <property type="entry name" value="AA_TRANSFER_CLASS_3"/>
    <property type="match status" value="1"/>
</dbReference>
<evidence type="ECO:0000256" key="15">
    <source>
        <dbReference type="ARBA" id="ARBA00050054"/>
    </source>
</evidence>
<evidence type="ECO:0000256" key="12">
    <source>
        <dbReference type="ARBA" id="ARBA00030857"/>
    </source>
</evidence>
<keyword evidence="8 17" id="KW-0808">Transferase</keyword>
<dbReference type="InterPro" id="IPR015424">
    <property type="entry name" value="PyrdxlP-dep_Trfase"/>
</dbReference>
<dbReference type="Pfam" id="PF00202">
    <property type="entry name" value="Aminotran_3"/>
    <property type="match status" value="1"/>
</dbReference>
<dbReference type="GO" id="GO:0009448">
    <property type="term" value="P:gamma-aminobutyric acid metabolic process"/>
    <property type="evidence" value="ECO:0007669"/>
    <property type="project" value="InterPro"/>
</dbReference>
<dbReference type="SUPFAM" id="SSF53383">
    <property type="entry name" value="PLP-dependent transferases"/>
    <property type="match status" value="1"/>
</dbReference>
<dbReference type="GO" id="GO:0030170">
    <property type="term" value="F:pyridoxal phosphate binding"/>
    <property type="evidence" value="ECO:0007669"/>
    <property type="project" value="InterPro"/>
</dbReference>
<accession>A0A443IRS6</accession>
<evidence type="ECO:0000256" key="8">
    <source>
        <dbReference type="ARBA" id="ARBA00022679"/>
    </source>
</evidence>
<comment type="catalytic activity">
    <reaction evidence="1">
        <text>(S)-3-amino-2-methylpropanoate + 2-oxoglutarate = 2-methyl-3-oxopropanoate + L-glutamate</text>
        <dbReference type="Rhea" id="RHEA:13993"/>
        <dbReference type="ChEBI" id="CHEBI:16810"/>
        <dbReference type="ChEBI" id="CHEBI:29985"/>
        <dbReference type="ChEBI" id="CHEBI:57700"/>
        <dbReference type="ChEBI" id="CHEBI:58655"/>
        <dbReference type="EC" id="2.6.1.22"/>
    </reaction>
</comment>
<protein>
    <recommendedName>
        <fullName evidence="12">(S)-3-amino-2-methylpropionate transaminase</fullName>
        <ecNumber evidence="6">2.6.1.19</ecNumber>
        <ecNumber evidence="5">2.6.1.22</ecNumber>
    </recommendedName>
    <alternativeName>
        <fullName evidence="13">GABA aminotransferase</fullName>
    </alternativeName>
    <alternativeName>
        <fullName evidence="11">Gamma-amino-N-butyrate transaminase</fullName>
    </alternativeName>
    <alternativeName>
        <fullName evidence="15">Glutamate:succinic semialdehyde transaminase</fullName>
    </alternativeName>
    <alternativeName>
        <fullName evidence="10">L-AIBAT</fullName>
    </alternativeName>
</protein>
<dbReference type="PIRSF" id="PIRSF000521">
    <property type="entry name" value="Transaminase_4ab_Lys_Orn"/>
    <property type="match status" value="1"/>
</dbReference>
<keyword evidence="7 17" id="KW-0032">Aminotransferase</keyword>
<dbReference type="FunFam" id="3.40.640.10:FF:000013">
    <property type="entry name" value="4-aminobutyrate aminotransferase"/>
    <property type="match status" value="1"/>
</dbReference>
<dbReference type="GO" id="GO:0042802">
    <property type="term" value="F:identical protein binding"/>
    <property type="evidence" value="ECO:0007669"/>
    <property type="project" value="TreeGrafter"/>
</dbReference>
<gene>
    <name evidence="17" type="primary">gabT</name>
    <name evidence="17" type="ORF">D4N35_010200</name>
</gene>